<sequence>MNTPNAHADFNTLINAPKFSDDPVGHWQKKRWQLIAEDIIKSTSKEALLEARGRAEGYIHGLVDAGHLSTRDTERDYLVLSIVQRRREFLQRLLNEYGY</sequence>
<proteinExistence type="predicted"/>
<reference evidence="1 2" key="1">
    <citation type="submission" date="2017-06" db="EMBL/GenBank/DDBJ databases">
        <authorList>
            <person name="Furmanczyk E.M."/>
        </authorList>
    </citation>
    <scope>NUCLEOTIDE SEQUENCE [LARGE SCALE GENOMIC DNA]</scope>
    <source>
        <strain evidence="1 2">DSM 16611</strain>
    </source>
</reference>
<gene>
    <name evidence="1" type="ORF">PSUM_27515</name>
</gene>
<evidence type="ECO:0000313" key="1">
    <source>
        <dbReference type="EMBL" id="OXR28420.1"/>
    </source>
</evidence>
<dbReference type="RefSeq" id="WP_083350177.1">
    <property type="nucleotide sequence ID" value="NZ_LT629767.1"/>
</dbReference>
<evidence type="ECO:0000313" key="2">
    <source>
        <dbReference type="Proteomes" id="UP000215455"/>
    </source>
</evidence>
<dbReference type="Proteomes" id="UP000215455">
    <property type="component" value="Unassembled WGS sequence"/>
</dbReference>
<keyword evidence="2" id="KW-1185">Reference proteome</keyword>
<comment type="caution">
    <text evidence="1">The sequence shown here is derived from an EMBL/GenBank/DDBJ whole genome shotgun (WGS) entry which is preliminary data.</text>
</comment>
<accession>A0ABX4DNV1</accession>
<organism evidence="1 2">
    <name type="scientific">Pseudomonas umsongensis</name>
    <dbReference type="NCBI Taxonomy" id="198618"/>
    <lineage>
        <taxon>Bacteria</taxon>
        <taxon>Pseudomonadati</taxon>
        <taxon>Pseudomonadota</taxon>
        <taxon>Gammaproteobacteria</taxon>
        <taxon>Pseudomonadales</taxon>
        <taxon>Pseudomonadaceae</taxon>
        <taxon>Pseudomonas</taxon>
    </lineage>
</organism>
<name>A0ABX4DNV1_9PSED</name>
<protein>
    <submittedName>
        <fullName evidence="1">Uncharacterized protein</fullName>
    </submittedName>
</protein>
<dbReference type="EMBL" id="NIWU01000008">
    <property type="protein sequence ID" value="OXR28420.1"/>
    <property type="molecule type" value="Genomic_DNA"/>
</dbReference>